<keyword evidence="3" id="KW-1185">Reference proteome</keyword>
<feature type="transmembrane region" description="Helical" evidence="1">
    <location>
        <begin position="41"/>
        <end position="64"/>
    </location>
</feature>
<proteinExistence type="predicted"/>
<evidence type="ECO:0008006" key="4">
    <source>
        <dbReference type="Google" id="ProtNLM"/>
    </source>
</evidence>
<accession>A0ABU1IJA4</accession>
<dbReference type="Proteomes" id="UP001185012">
    <property type="component" value="Unassembled WGS sequence"/>
</dbReference>
<reference evidence="2 3" key="1">
    <citation type="submission" date="2023-07" db="EMBL/GenBank/DDBJ databases">
        <title>Genomic Encyclopedia of Type Strains, Phase IV (KMG-IV): sequencing the most valuable type-strain genomes for metagenomic binning, comparative biology and taxonomic classification.</title>
        <authorList>
            <person name="Goeker M."/>
        </authorList>
    </citation>
    <scope>NUCLEOTIDE SEQUENCE [LARGE SCALE GENOMIC DNA]</scope>
    <source>
        <strain evidence="2 3">DSM 45903</strain>
    </source>
</reference>
<dbReference type="InterPro" id="IPR020138">
    <property type="entry name" value="Uncharacterised_YqzF"/>
</dbReference>
<evidence type="ECO:0000313" key="2">
    <source>
        <dbReference type="EMBL" id="MDR6224617.1"/>
    </source>
</evidence>
<organism evidence="2 3">
    <name type="scientific">Desmospora profundinema</name>
    <dbReference type="NCBI Taxonomy" id="1571184"/>
    <lineage>
        <taxon>Bacteria</taxon>
        <taxon>Bacillati</taxon>
        <taxon>Bacillota</taxon>
        <taxon>Bacilli</taxon>
        <taxon>Bacillales</taxon>
        <taxon>Thermoactinomycetaceae</taxon>
        <taxon>Desmospora</taxon>
    </lineage>
</organism>
<protein>
    <recommendedName>
        <fullName evidence="4">DUF2627 domain-containing protein</fullName>
    </recommendedName>
</protein>
<keyword evidence="1" id="KW-1133">Transmembrane helix</keyword>
<keyword evidence="1" id="KW-0472">Membrane</keyword>
<dbReference type="EMBL" id="JAVDQG010000001">
    <property type="protein sequence ID" value="MDR6224617.1"/>
    <property type="molecule type" value="Genomic_DNA"/>
</dbReference>
<dbReference type="Pfam" id="PF11118">
    <property type="entry name" value="DUF2627"/>
    <property type="match status" value="1"/>
</dbReference>
<evidence type="ECO:0000256" key="1">
    <source>
        <dbReference type="SAM" id="Phobius"/>
    </source>
</evidence>
<comment type="caution">
    <text evidence="2">The sequence shown here is derived from an EMBL/GenBank/DDBJ whole genome shotgun (WGS) entry which is preliminary data.</text>
</comment>
<name>A0ABU1IJA4_9BACL</name>
<gene>
    <name evidence="2" type="ORF">JOE21_000605</name>
</gene>
<sequence length="93" mass="10569">MIYQRILAILILCIPGATGVYGWTLLRDVFFDYVAGEGFQWGWFILGTLLFLGGLAFVGGFLFYRDAKRNQVQPMLLRKKKKRKPAPGDQPEA</sequence>
<evidence type="ECO:0000313" key="3">
    <source>
        <dbReference type="Proteomes" id="UP001185012"/>
    </source>
</evidence>
<keyword evidence="1" id="KW-0812">Transmembrane</keyword>
<dbReference type="RefSeq" id="WP_309862084.1">
    <property type="nucleotide sequence ID" value="NZ_JAVDQG010000001.1"/>
</dbReference>